<keyword evidence="3" id="KW-0533">Nickel</keyword>
<gene>
    <name evidence="8" type="primary">ureH</name>
    <name evidence="8" type="ORF">Rifp1Sym_dt00020</name>
</gene>
<dbReference type="Proteomes" id="UP000004491">
    <property type="component" value="Unassembled WGS sequence"/>
</dbReference>
<keyword evidence="2 7" id="KW-0813">Transport</keyword>
<evidence type="ECO:0000256" key="6">
    <source>
        <dbReference type="ARBA" id="ARBA00023136"/>
    </source>
</evidence>
<organism evidence="8 9">
    <name type="scientific">endosymbiont of Riftia pachyptila</name>
    <name type="common">vent Ph05</name>
    <dbReference type="NCBI Taxonomy" id="1048808"/>
    <lineage>
        <taxon>Bacteria</taxon>
        <taxon>Pseudomonadati</taxon>
        <taxon>Pseudomonadota</taxon>
        <taxon>Gammaproteobacteria</taxon>
        <taxon>sulfur-oxidizing symbionts</taxon>
    </lineage>
</organism>
<feature type="transmembrane region" description="Helical" evidence="7">
    <location>
        <begin position="52"/>
        <end position="73"/>
    </location>
</feature>
<feature type="transmembrane region" description="Helical" evidence="7">
    <location>
        <begin position="181"/>
        <end position="206"/>
    </location>
</feature>
<comment type="similarity">
    <text evidence="7">Belongs to the NiCoT transporter (TC 2.A.52) family.</text>
</comment>
<evidence type="ECO:0000256" key="3">
    <source>
        <dbReference type="ARBA" id="ARBA00022596"/>
    </source>
</evidence>
<feature type="transmembrane region" description="Helical" evidence="7">
    <location>
        <begin position="6"/>
        <end position="23"/>
    </location>
</feature>
<keyword evidence="5 7" id="KW-1133">Transmembrane helix</keyword>
<feature type="transmembrane region" description="Helical" evidence="7">
    <location>
        <begin position="79"/>
        <end position="101"/>
    </location>
</feature>
<sequence>MTRIIATGGGVFTILAFGFLIGMQHAMEADHLAAVASLVSGRRSLRESLRQGAVWGLGHSLTLFCFAGVVVVLDSLIPASIAQLLEQLVGLMLILLGIDLLRRLIRERVHFHAHRHGDLQHFHAHSHRQSGLDHAVDPHQHKHPKGFPLRALLVGMTHGLAGSAALILLTLESVQSPQQGLLYILLFGLGSIVGMALLSLAISLPLRYSARNLSWAHNGLKGVVGLVTIGLGATLLVGV</sequence>
<reference evidence="8" key="1">
    <citation type="journal article" date="2011" name="ISME J.">
        <title>The endosymbionts of the deep-sea tubeworms Riftia pachyptila and Tevnia jerichonana share an identical physiology as revealed by proteogenomic analyses.</title>
        <authorList>
            <person name="Gardebrecht A."/>
            <person name="Markert S."/>
            <person name="Felbeck H."/>
            <person name="Thuermer A."/>
            <person name="Albrecht D."/>
            <person name="Wollherr A."/>
            <person name="Kabisch J."/>
            <person name="Lehmann R."/>
            <person name="Daniel R."/>
            <person name="Liesegang H."/>
            <person name="Hecker M."/>
            <person name="Sievert S.M."/>
            <person name="Schweder T."/>
        </authorList>
    </citation>
    <scope>NUCLEOTIDE SEQUENCE [LARGE SCALE GENOMIC DNA]</scope>
</reference>
<dbReference type="EMBL" id="AFOC01000099">
    <property type="protein sequence ID" value="EGV50205.1"/>
    <property type="molecule type" value="Genomic_DNA"/>
</dbReference>
<feature type="transmembrane region" description="Helical" evidence="7">
    <location>
        <begin position="218"/>
        <end position="238"/>
    </location>
</feature>
<evidence type="ECO:0000256" key="7">
    <source>
        <dbReference type="RuleBase" id="RU362101"/>
    </source>
</evidence>
<name>G2DGP0_9GAMM</name>
<comment type="caution">
    <text evidence="8">The sequence shown here is derived from an EMBL/GenBank/DDBJ whole genome shotgun (WGS) entry which is preliminary data.</text>
</comment>
<evidence type="ECO:0000256" key="4">
    <source>
        <dbReference type="ARBA" id="ARBA00022692"/>
    </source>
</evidence>
<dbReference type="PANTHER" id="PTHR33876:SF4">
    <property type="entry name" value="CHLOROPLAST PROTEIN FOR GROWTH AND FERTILITY 2"/>
    <property type="match status" value="1"/>
</dbReference>
<protein>
    <recommendedName>
        <fullName evidence="7">Nickel/cobalt efflux system</fullName>
    </recommendedName>
</protein>
<evidence type="ECO:0000313" key="9">
    <source>
        <dbReference type="Proteomes" id="UP000004491"/>
    </source>
</evidence>
<dbReference type="GO" id="GO:0015099">
    <property type="term" value="F:nickel cation transmembrane transporter activity"/>
    <property type="evidence" value="ECO:0007669"/>
    <property type="project" value="UniProtKB-UniRule"/>
</dbReference>
<evidence type="ECO:0000256" key="1">
    <source>
        <dbReference type="ARBA" id="ARBA00004127"/>
    </source>
</evidence>
<keyword evidence="4 7" id="KW-0812">Transmembrane</keyword>
<dbReference type="PANTHER" id="PTHR33876">
    <property type="entry name" value="UNNAMED PRODUCT"/>
    <property type="match status" value="1"/>
</dbReference>
<evidence type="ECO:0000256" key="5">
    <source>
        <dbReference type="ARBA" id="ARBA00022989"/>
    </source>
</evidence>
<evidence type="ECO:0000256" key="2">
    <source>
        <dbReference type="ARBA" id="ARBA00022448"/>
    </source>
</evidence>
<proteinExistence type="inferred from homology"/>
<dbReference type="InterPro" id="IPR052776">
    <property type="entry name" value="Chloro_ReproSupport/MetalTrans"/>
</dbReference>
<dbReference type="AlphaFoldDB" id="G2DGP0"/>
<accession>G2DGP0</accession>
<dbReference type="InterPro" id="IPR011541">
    <property type="entry name" value="Ni/Co_transpt_high_affinity"/>
</dbReference>
<dbReference type="Pfam" id="PF03824">
    <property type="entry name" value="NicO"/>
    <property type="match status" value="1"/>
</dbReference>
<comment type="subcellular location">
    <subcellularLocation>
        <location evidence="7">Cell membrane</location>
        <topology evidence="7">Multi-pass membrane protein</topology>
    </subcellularLocation>
    <subcellularLocation>
        <location evidence="1">Endomembrane system</location>
        <topology evidence="1">Multi-pass membrane protein</topology>
    </subcellularLocation>
</comment>
<dbReference type="GO" id="GO:0012505">
    <property type="term" value="C:endomembrane system"/>
    <property type="evidence" value="ECO:0007669"/>
    <property type="project" value="UniProtKB-SubCell"/>
</dbReference>
<feature type="transmembrane region" description="Helical" evidence="7">
    <location>
        <begin position="149"/>
        <end position="169"/>
    </location>
</feature>
<dbReference type="GO" id="GO:0005886">
    <property type="term" value="C:plasma membrane"/>
    <property type="evidence" value="ECO:0007669"/>
    <property type="project" value="UniProtKB-SubCell"/>
</dbReference>
<keyword evidence="6 7" id="KW-0472">Membrane</keyword>
<evidence type="ECO:0000313" key="8">
    <source>
        <dbReference type="EMBL" id="EGV50205.1"/>
    </source>
</evidence>
<keyword evidence="9" id="KW-1185">Reference proteome</keyword>